<reference evidence="7 8" key="1">
    <citation type="submission" date="2019-02" db="EMBL/GenBank/DDBJ databases">
        <title>Genomic Encyclopedia of Type Strains, Phase IV (KMG-IV): sequencing the most valuable type-strain genomes for metagenomic binning, comparative biology and taxonomic classification.</title>
        <authorList>
            <person name="Goeker M."/>
        </authorList>
    </citation>
    <scope>NUCLEOTIDE SEQUENCE [LARGE SCALE GENOMIC DNA]</scope>
    <source>
        <strain evidence="7 8">DSM 23814</strain>
    </source>
</reference>
<protein>
    <submittedName>
        <fullName evidence="7">Outer membrane protein</fullName>
    </submittedName>
</protein>
<dbReference type="InterPro" id="IPR010583">
    <property type="entry name" value="MipA"/>
</dbReference>
<name>A0A4V2FTJ8_9BURK</name>
<evidence type="ECO:0000313" key="8">
    <source>
        <dbReference type="Proteomes" id="UP000293398"/>
    </source>
</evidence>
<evidence type="ECO:0000256" key="2">
    <source>
        <dbReference type="ARBA" id="ARBA00005722"/>
    </source>
</evidence>
<evidence type="ECO:0000256" key="4">
    <source>
        <dbReference type="ARBA" id="ARBA00023136"/>
    </source>
</evidence>
<organism evidence="7 8">
    <name type="scientific">Advenella incenata</name>
    <dbReference type="NCBI Taxonomy" id="267800"/>
    <lineage>
        <taxon>Bacteria</taxon>
        <taxon>Pseudomonadati</taxon>
        <taxon>Pseudomonadota</taxon>
        <taxon>Betaproteobacteria</taxon>
        <taxon>Burkholderiales</taxon>
        <taxon>Alcaligenaceae</taxon>
    </lineage>
</organism>
<gene>
    <name evidence="7" type="ORF">EV681_0171</name>
</gene>
<dbReference type="PANTHER" id="PTHR38776">
    <property type="entry name" value="MLTA-INTERACTING PROTEIN-RELATED"/>
    <property type="match status" value="1"/>
</dbReference>
<evidence type="ECO:0000256" key="1">
    <source>
        <dbReference type="ARBA" id="ARBA00004442"/>
    </source>
</evidence>
<comment type="subcellular location">
    <subcellularLocation>
        <location evidence="1">Cell outer membrane</location>
    </subcellularLocation>
</comment>
<proteinExistence type="inferred from homology"/>
<evidence type="ECO:0000256" key="5">
    <source>
        <dbReference type="ARBA" id="ARBA00023237"/>
    </source>
</evidence>
<keyword evidence="3 6" id="KW-0732">Signal</keyword>
<feature type="signal peptide" evidence="6">
    <location>
        <begin position="1"/>
        <end position="27"/>
    </location>
</feature>
<dbReference type="PANTHER" id="PTHR38776:SF1">
    <property type="entry name" value="MLTA-INTERACTING PROTEIN-RELATED"/>
    <property type="match status" value="1"/>
</dbReference>
<dbReference type="EMBL" id="SHKO01000001">
    <property type="protein sequence ID" value="RZT98395.1"/>
    <property type="molecule type" value="Genomic_DNA"/>
</dbReference>
<dbReference type="AlphaFoldDB" id="A0A4V2FTJ8"/>
<comment type="similarity">
    <text evidence="2">Belongs to the MipA/OmpV family.</text>
</comment>
<evidence type="ECO:0000256" key="3">
    <source>
        <dbReference type="ARBA" id="ARBA00022729"/>
    </source>
</evidence>
<keyword evidence="8" id="KW-1185">Reference proteome</keyword>
<dbReference type="Pfam" id="PF06629">
    <property type="entry name" value="MipA"/>
    <property type="match status" value="1"/>
</dbReference>
<dbReference type="RefSeq" id="WP_242612091.1">
    <property type="nucleotide sequence ID" value="NZ_SHKO01000001.1"/>
</dbReference>
<comment type="caution">
    <text evidence="7">The sequence shown here is derived from an EMBL/GenBank/DDBJ whole genome shotgun (WGS) entry which is preliminary data.</text>
</comment>
<accession>A0A4V2FTJ8</accession>
<dbReference type="GO" id="GO:0009279">
    <property type="term" value="C:cell outer membrane"/>
    <property type="evidence" value="ECO:0007669"/>
    <property type="project" value="UniProtKB-SubCell"/>
</dbReference>
<feature type="chain" id="PRO_5020507966" evidence="6">
    <location>
        <begin position="28"/>
        <end position="263"/>
    </location>
</feature>
<evidence type="ECO:0000256" key="6">
    <source>
        <dbReference type="SAM" id="SignalP"/>
    </source>
</evidence>
<evidence type="ECO:0000313" key="7">
    <source>
        <dbReference type="EMBL" id="RZT98395.1"/>
    </source>
</evidence>
<keyword evidence="4" id="KW-0472">Membrane</keyword>
<keyword evidence="5" id="KW-0998">Cell outer membrane</keyword>
<dbReference type="Proteomes" id="UP000293398">
    <property type="component" value="Unassembled WGS sequence"/>
</dbReference>
<sequence>MQLRNARTTRILTAALLACVGSTAAQAQGLRTPEYTQENESQWSLGAGIGIQRSPYRGVGNETSAIPLLGFQNRYVRFFGTTFDAKLPSAGPVDFSIRARYALGDGYKSSDSSYLSGMDKREGGLWLGLATTWHSGVADVSLEWMRALGKSKGNRIKLAVERSFEAGDRIQITPYAGVQWSDSKDVDYYFGVKDSEVNAERARYEGKSSTNVNAGIRIDYALTSHQNLFLDVGVERWGSGVTDSPLVRRSTSPSLRMGYLYRF</sequence>